<organism evidence="2 3">
    <name type="scientific">Cryobacterium tepidiphilum</name>
    <dbReference type="NCBI Taxonomy" id="2486026"/>
    <lineage>
        <taxon>Bacteria</taxon>
        <taxon>Bacillati</taxon>
        <taxon>Actinomycetota</taxon>
        <taxon>Actinomycetes</taxon>
        <taxon>Micrococcales</taxon>
        <taxon>Microbacteriaceae</taxon>
        <taxon>Cryobacterium</taxon>
    </lineage>
</organism>
<keyword evidence="3" id="KW-1185">Reference proteome</keyword>
<name>A0A3M8LH07_9MICO</name>
<evidence type="ECO:0000313" key="3">
    <source>
        <dbReference type="Proteomes" id="UP000279859"/>
    </source>
</evidence>
<dbReference type="AlphaFoldDB" id="A0A3M8LH07"/>
<gene>
    <name evidence="2" type="ORF">EEJ31_05455</name>
</gene>
<accession>A0A3M8LH07</accession>
<protein>
    <recommendedName>
        <fullName evidence="4">DUF732 domain-containing protein</fullName>
    </recommendedName>
</protein>
<dbReference type="PROSITE" id="PS51257">
    <property type="entry name" value="PROKAR_LIPOPROTEIN"/>
    <property type="match status" value="1"/>
</dbReference>
<feature type="signal peptide" evidence="1">
    <location>
        <begin position="1"/>
        <end position="30"/>
    </location>
</feature>
<dbReference type="Proteomes" id="UP000279859">
    <property type="component" value="Unassembled WGS sequence"/>
</dbReference>
<dbReference type="RefSeq" id="WP_123045284.1">
    <property type="nucleotide sequence ID" value="NZ_RDSR01000006.1"/>
</dbReference>
<sequence length="156" mass="17142">MRKAWPLVPLLALTAVLLTGCSLGGGAQHAEDLAQAKQQMWEEDGHEGPLPALDEASVTANTVALAHVTERMLNEGRYPGACDELRDAAGAVYLATFYDVQQQKIFNLITQALPDALEHCDDADWESARPLVLNLDSMAHYYIGGYAWDEWQASRD</sequence>
<feature type="chain" id="PRO_5039180916" description="DUF732 domain-containing protein" evidence="1">
    <location>
        <begin position="31"/>
        <end position="156"/>
    </location>
</feature>
<evidence type="ECO:0000256" key="1">
    <source>
        <dbReference type="SAM" id="SignalP"/>
    </source>
</evidence>
<comment type="caution">
    <text evidence="2">The sequence shown here is derived from an EMBL/GenBank/DDBJ whole genome shotgun (WGS) entry which is preliminary data.</text>
</comment>
<keyword evidence="1" id="KW-0732">Signal</keyword>
<reference evidence="2 3" key="1">
    <citation type="submission" date="2018-11" db="EMBL/GenBank/DDBJ databases">
        <title>Cryobacterium sp. nov., isolated from rhizosphere soil of lettuce.</title>
        <authorList>
            <person name="Wang Y."/>
        </authorList>
    </citation>
    <scope>NUCLEOTIDE SEQUENCE [LARGE SCALE GENOMIC DNA]</scope>
    <source>
        <strain evidence="2 3">NEAU-85</strain>
    </source>
</reference>
<evidence type="ECO:0008006" key="4">
    <source>
        <dbReference type="Google" id="ProtNLM"/>
    </source>
</evidence>
<evidence type="ECO:0000313" key="2">
    <source>
        <dbReference type="EMBL" id="RNE64012.1"/>
    </source>
</evidence>
<dbReference type="EMBL" id="RDSR01000006">
    <property type="protein sequence ID" value="RNE64012.1"/>
    <property type="molecule type" value="Genomic_DNA"/>
</dbReference>
<proteinExistence type="predicted"/>